<accession>A0ACC3Z0M3</accession>
<organism evidence="1 2">
    <name type="scientific">Colletotrichum truncatum</name>
    <name type="common">Anthracnose fungus</name>
    <name type="synonym">Colletotrichum capsici</name>
    <dbReference type="NCBI Taxonomy" id="5467"/>
    <lineage>
        <taxon>Eukaryota</taxon>
        <taxon>Fungi</taxon>
        <taxon>Dikarya</taxon>
        <taxon>Ascomycota</taxon>
        <taxon>Pezizomycotina</taxon>
        <taxon>Sordariomycetes</taxon>
        <taxon>Hypocreomycetidae</taxon>
        <taxon>Glomerellales</taxon>
        <taxon>Glomerellaceae</taxon>
        <taxon>Colletotrichum</taxon>
        <taxon>Colletotrichum truncatum species complex</taxon>
    </lineage>
</organism>
<sequence>MQFTTFVLSALAAVAVTASPVASPEVVALLGEELTARQSWCNPCKNGKHICCIATQCSSYPC</sequence>
<dbReference type="Proteomes" id="UP000805649">
    <property type="component" value="Unassembled WGS sequence"/>
</dbReference>
<comment type="caution">
    <text evidence="1">The sequence shown here is derived from an EMBL/GenBank/DDBJ whole genome shotgun (WGS) entry which is preliminary data.</text>
</comment>
<evidence type="ECO:0000313" key="2">
    <source>
        <dbReference type="Proteomes" id="UP000805649"/>
    </source>
</evidence>
<keyword evidence="2" id="KW-1185">Reference proteome</keyword>
<reference evidence="1 2" key="1">
    <citation type="journal article" date="2020" name="Phytopathology">
        <title>Genome Sequence Resources of Colletotrichum truncatum, C. plurivorum, C. musicola, and C. sojae: Four Species Pathogenic to Soybean (Glycine max).</title>
        <authorList>
            <person name="Rogerio F."/>
            <person name="Boufleur T.R."/>
            <person name="Ciampi-Guillardi M."/>
            <person name="Sukno S.A."/>
            <person name="Thon M.R."/>
            <person name="Massola Junior N.S."/>
            <person name="Baroncelli R."/>
        </authorList>
    </citation>
    <scope>NUCLEOTIDE SEQUENCE [LARGE SCALE GENOMIC DNA]</scope>
    <source>
        <strain evidence="1 2">CMES1059</strain>
    </source>
</reference>
<evidence type="ECO:0000313" key="1">
    <source>
        <dbReference type="EMBL" id="KAL0937646.1"/>
    </source>
</evidence>
<proteinExistence type="predicted"/>
<protein>
    <submittedName>
        <fullName evidence="1">Uncharacterized protein</fullName>
    </submittedName>
</protein>
<dbReference type="EMBL" id="VUJX02000004">
    <property type="protein sequence ID" value="KAL0937646.1"/>
    <property type="molecule type" value="Genomic_DNA"/>
</dbReference>
<gene>
    <name evidence="1" type="ORF">CTRU02_207377</name>
</gene>
<name>A0ACC3Z0M3_COLTU</name>